<evidence type="ECO:0000313" key="2">
    <source>
        <dbReference type="Proteomes" id="UP000029409"/>
    </source>
</evidence>
<name>A0A089HVS9_PAEDU</name>
<accession>A0A089HVS9</accession>
<dbReference type="OrthoDB" id="5488826at2"/>
<organism evidence="1 2">
    <name type="scientific">Paenibacillus durus</name>
    <name type="common">Paenibacillus azotofixans</name>
    <dbReference type="NCBI Taxonomy" id="44251"/>
    <lineage>
        <taxon>Bacteria</taxon>
        <taxon>Bacillati</taxon>
        <taxon>Bacillota</taxon>
        <taxon>Bacilli</taxon>
        <taxon>Bacillales</taxon>
        <taxon>Paenibacillaceae</taxon>
        <taxon>Paenibacillus</taxon>
    </lineage>
</organism>
<dbReference type="eggNOG" id="COG1621">
    <property type="taxonomic scope" value="Bacteria"/>
</dbReference>
<dbReference type="EMBL" id="CP009288">
    <property type="protein sequence ID" value="AIQ14428.1"/>
    <property type="molecule type" value="Genomic_DNA"/>
</dbReference>
<sequence length="156" mass="16392">MPSVRPVAGALRLHSRILDAAPYAATASASKVRSAGLLGLHASDASVQFQGVLQTKYIVTEAAEIENHDFETGDLTGWKVVRGDACTDAHVSEATGYWGGPFGQQGNSHLWGAAVPPYDALTGELHSSYFKLGGSGEINLMIGGGNDIATRYKNGF</sequence>
<evidence type="ECO:0000313" key="1">
    <source>
        <dbReference type="EMBL" id="AIQ14428.1"/>
    </source>
</evidence>
<dbReference type="STRING" id="44251.PDUR_22875"/>
<protein>
    <submittedName>
        <fullName evidence="1">Uncharacterized protein</fullName>
    </submittedName>
</protein>
<dbReference type="Proteomes" id="UP000029409">
    <property type="component" value="Chromosome"/>
</dbReference>
<proteinExistence type="predicted"/>
<dbReference type="RefSeq" id="WP_042208199.1">
    <property type="nucleotide sequence ID" value="NZ_CP009288.1"/>
</dbReference>
<gene>
    <name evidence="1" type="ORF">PDUR_22875</name>
</gene>
<keyword evidence="2" id="KW-1185">Reference proteome</keyword>
<reference evidence="1 2" key="1">
    <citation type="submission" date="2014-08" db="EMBL/GenBank/DDBJ databases">
        <title>Comparative genomics of the Paenibacillus odorifer group.</title>
        <authorList>
            <person name="den Bakker H.C."/>
            <person name="Tsai Y.-C."/>
            <person name="Martin N."/>
            <person name="Korlach J."/>
            <person name="Wiedmann M."/>
        </authorList>
    </citation>
    <scope>NUCLEOTIDE SEQUENCE [LARGE SCALE GENOMIC DNA]</scope>
    <source>
        <strain evidence="1 2">DSM 1735</strain>
    </source>
</reference>
<dbReference type="AlphaFoldDB" id="A0A089HVS9"/>
<dbReference type="KEGG" id="pdu:PDUR_22875"/>